<proteinExistence type="predicted"/>
<name>A0AC58THP8_TOBAC</name>
<organism evidence="1 2">
    <name type="scientific">Nicotiana tabacum</name>
    <name type="common">Common tobacco</name>
    <dbReference type="NCBI Taxonomy" id="4097"/>
    <lineage>
        <taxon>Eukaryota</taxon>
        <taxon>Viridiplantae</taxon>
        <taxon>Streptophyta</taxon>
        <taxon>Embryophyta</taxon>
        <taxon>Tracheophyta</taxon>
        <taxon>Spermatophyta</taxon>
        <taxon>Magnoliopsida</taxon>
        <taxon>eudicotyledons</taxon>
        <taxon>Gunneridae</taxon>
        <taxon>Pentapetalae</taxon>
        <taxon>asterids</taxon>
        <taxon>lamiids</taxon>
        <taxon>Solanales</taxon>
        <taxon>Solanaceae</taxon>
        <taxon>Nicotianoideae</taxon>
        <taxon>Nicotianeae</taxon>
        <taxon>Nicotiana</taxon>
    </lineage>
</organism>
<dbReference type="RefSeq" id="XP_075096738.1">
    <property type="nucleotide sequence ID" value="XM_075240637.1"/>
</dbReference>
<dbReference type="Proteomes" id="UP000790787">
    <property type="component" value="Chromosome 20"/>
</dbReference>
<reference evidence="2" key="2">
    <citation type="submission" date="2025-08" db="UniProtKB">
        <authorList>
            <consortium name="RefSeq"/>
        </authorList>
    </citation>
    <scope>IDENTIFICATION</scope>
    <source>
        <tissue evidence="2">Leaf</tissue>
    </source>
</reference>
<sequence>MDITSFVSFLLSLLLILVQANGRNDSSCPKSFSCGNLTDLSFPFSLSTQPDCGIIPISGCDAKPYPRIRLLPGGDWYYALEKQYSSIWLGDAEFQTTLNQHKCQAFNKDFFLPISPSVSFPILNTYNFFKCNSTNNNTPNITQKKNNHFAGYKMYNGCKGFSIYYKLPGDDNVKDIPADNLPTNCSLIRLPFHSVSGDGDLFDLLGPEIQVEWKLSEDCNRCHYGGGQCQTDTTNKFYCQDDLSILTTTGTSKTGHRRRIWLILTTGTSSSFFFSVAAKKISLPSFPSLFRTSYSFSNIPCLLGGCRICNLLEHLVIQTLMDESECLLIFLICGCGIFRFINSRLYRFPNIIGTKQGLHSNTPIPIVLFCEHRNLEWCSISVCHLFSKFGCLSTHRL</sequence>
<evidence type="ECO:0000313" key="1">
    <source>
        <dbReference type="Proteomes" id="UP000790787"/>
    </source>
</evidence>
<accession>A0AC58THP8</accession>
<evidence type="ECO:0000313" key="2">
    <source>
        <dbReference type="RefSeq" id="XP_075096738.1"/>
    </source>
</evidence>
<reference evidence="1" key="1">
    <citation type="journal article" date="2014" name="Nat. Commun.">
        <title>The tobacco genome sequence and its comparison with those of tomato and potato.</title>
        <authorList>
            <person name="Sierro N."/>
            <person name="Battey J.N."/>
            <person name="Ouadi S."/>
            <person name="Bakaher N."/>
            <person name="Bovet L."/>
            <person name="Willig A."/>
            <person name="Goepfert S."/>
            <person name="Peitsch M.C."/>
            <person name="Ivanov N.V."/>
        </authorList>
    </citation>
    <scope>NUCLEOTIDE SEQUENCE [LARGE SCALE GENOMIC DNA]</scope>
</reference>
<gene>
    <name evidence="2" type="primary">LOC107796112</name>
</gene>
<protein>
    <submittedName>
        <fullName evidence="2">LEAF RUST 10 DISEASE-RESISTANCE LOCUS RECEPTOR-LIKE PROTEIN KINASE-like 1.1 isoform X1</fullName>
    </submittedName>
</protein>
<keyword evidence="1" id="KW-1185">Reference proteome</keyword>